<evidence type="ECO:0000313" key="1">
    <source>
        <dbReference type="Proteomes" id="UP000322000"/>
    </source>
</evidence>
<dbReference type="RefSeq" id="XP_026746134.1">
    <property type="nucleotide sequence ID" value="XM_026890333.1"/>
</dbReference>
<protein>
    <submittedName>
        <fullName evidence="2">Uncharacterized protein LOC113507482</fullName>
    </submittedName>
</protein>
<dbReference type="AlphaFoldDB" id="A0A7E5X0C0"/>
<sequence>MAITLQSLYNELKEIRTYLIKIGPKRRQGHILESKLSEANIVHEQFECWLNTYKSKLRKDDDDDPVVHSFCKQFLTLFNEIVDLCQSDKNSEDFVTMSTFDLKTALNLLPCMTDTEANTKQLIDNIEYYNSLLDKDVCKKNLINFVLKSRLSQAAKLRLNSSYASVDDLITDMRKELLPRKSATAISSKLEHIKQNDLSISDFGNQLSELFVDLTISQANGKSENYSILKPLNENIAIKKFADGLRDRRLSTIIAARNFSTLKDAIQAAMDEEVTTASGSGEIMEDKDEVFEEISEDGISRSRPEVHRREDIGSAVNNIEVSPEENKGYVNNLMLTL</sequence>
<dbReference type="OrthoDB" id="8062108at2759"/>
<reference evidence="2" key="1">
    <citation type="submission" date="2025-08" db="UniProtKB">
        <authorList>
            <consortium name="RefSeq"/>
        </authorList>
    </citation>
    <scope>IDENTIFICATION</scope>
</reference>
<evidence type="ECO:0000313" key="2">
    <source>
        <dbReference type="RefSeq" id="XP_026746134.1"/>
    </source>
</evidence>
<dbReference type="Proteomes" id="UP000322000">
    <property type="component" value="Unplaced"/>
</dbReference>
<name>A0A7E5X0C0_TRINI</name>
<dbReference type="KEGG" id="tnl:113507482"/>
<organism evidence="1 2">
    <name type="scientific">Trichoplusia ni</name>
    <name type="common">Cabbage looper</name>
    <dbReference type="NCBI Taxonomy" id="7111"/>
    <lineage>
        <taxon>Eukaryota</taxon>
        <taxon>Metazoa</taxon>
        <taxon>Ecdysozoa</taxon>
        <taxon>Arthropoda</taxon>
        <taxon>Hexapoda</taxon>
        <taxon>Insecta</taxon>
        <taxon>Pterygota</taxon>
        <taxon>Neoptera</taxon>
        <taxon>Endopterygota</taxon>
        <taxon>Lepidoptera</taxon>
        <taxon>Glossata</taxon>
        <taxon>Ditrysia</taxon>
        <taxon>Noctuoidea</taxon>
        <taxon>Noctuidae</taxon>
        <taxon>Plusiinae</taxon>
        <taxon>Trichoplusia</taxon>
    </lineage>
</organism>
<dbReference type="InParanoid" id="A0A7E5X0C0"/>
<keyword evidence="1" id="KW-1185">Reference proteome</keyword>
<accession>A0A7E5X0C0</accession>
<proteinExistence type="predicted"/>
<gene>
    <name evidence="2" type="primary">LOC113507482</name>
</gene>
<dbReference type="GeneID" id="113507482"/>